<dbReference type="GO" id="GO:0004794">
    <property type="term" value="F:threonine deaminase activity"/>
    <property type="evidence" value="ECO:0007669"/>
    <property type="project" value="UniProtKB-EC"/>
</dbReference>
<dbReference type="AlphaFoldDB" id="A0A511V9E8"/>
<dbReference type="Pfam" id="PF00291">
    <property type="entry name" value="PALP"/>
    <property type="match status" value="1"/>
</dbReference>
<keyword evidence="5" id="KW-0663">Pyridoxal phosphate</keyword>
<dbReference type="GO" id="GO:0009097">
    <property type="term" value="P:isoleucine biosynthetic process"/>
    <property type="evidence" value="ECO:0007669"/>
    <property type="project" value="TreeGrafter"/>
</dbReference>
<reference evidence="10 11" key="1">
    <citation type="submission" date="2019-07" db="EMBL/GenBank/DDBJ databases">
        <title>Whole genome shotgun sequence of Aneurinibacillus danicus NBRC 102444.</title>
        <authorList>
            <person name="Hosoyama A."/>
            <person name="Uohara A."/>
            <person name="Ohji S."/>
            <person name="Ichikawa N."/>
        </authorList>
    </citation>
    <scope>NUCLEOTIDE SEQUENCE [LARGE SCALE GENOMIC DNA]</scope>
    <source>
        <strain evidence="10 11">NBRC 102444</strain>
    </source>
</reference>
<dbReference type="GO" id="GO:0006565">
    <property type="term" value="P:L-serine catabolic process"/>
    <property type="evidence" value="ECO:0007669"/>
    <property type="project" value="TreeGrafter"/>
</dbReference>
<dbReference type="EMBL" id="BJXX01000137">
    <property type="protein sequence ID" value="GEN35530.1"/>
    <property type="molecule type" value="Genomic_DNA"/>
</dbReference>
<dbReference type="PANTHER" id="PTHR48078">
    <property type="entry name" value="THREONINE DEHYDRATASE, MITOCHONDRIAL-RELATED"/>
    <property type="match status" value="1"/>
</dbReference>
<dbReference type="PANTHER" id="PTHR48078:SF6">
    <property type="entry name" value="L-THREONINE DEHYDRATASE CATABOLIC TDCB"/>
    <property type="match status" value="1"/>
</dbReference>
<dbReference type="EC" id="4.3.1.19" evidence="4"/>
<evidence type="ECO:0000256" key="5">
    <source>
        <dbReference type="ARBA" id="ARBA00022898"/>
    </source>
</evidence>
<evidence type="ECO:0000256" key="6">
    <source>
        <dbReference type="ARBA" id="ARBA00023239"/>
    </source>
</evidence>
<gene>
    <name evidence="10" type="primary">tdcB</name>
    <name evidence="10" type="ORF">ADA01nite_29900</name>
</gene>
<evidence type="ECO:0000256" key="4">
    <source>
        <dbReference type="ARBA" id="ARBA00012096"/>
    </source>
</evidence>
<dbReference type="Proteomes" id="UP000321157">
    <property type="component" value="Unassembled WGS sequence"/>
</dbReference>
<evidence type="ECO:0000256" key="1">
    <source>
        <dbReference type="ARBA" id="ARBA00001274"/>
    </source>
</evidence>
<evidence type="ECO:0000256" key="8">
    <source>
        <dbReference type="ARBA" id="ARBA00031427"/>
    </source>
</evidence>
<comment type="similarity">
    <text evidence="3">Belongs to the serine/threonine dehydratase family.</text>
</comment>
<dbReference type="FunFam" id="3.40.50.1100:FF:000005">
    <property type="entry name" value="Threonine dehydratase catabolic"/>
    <property type="match status" value="1"/>
</dbReference>
<evidence type="ECO:0000259" key="9">
    <source>
        <dbReference type="Pfam" id="PF00291"/>
    </source>
</evidence>
<dbReference type="PROSITE" id="PS00165">
    <property type="entry name" value="DEHYDRATASE_SER_THR"/>
    <property type="match status" value="1"/>
</dbReference>
<dbReference type="InterPro" id="IPR000634">
    <property type="entry name" value="Ser/Thr_deHydtase_PyrdxlP-BS"/>
</dbReference>
<dbReference type="InterPro" id="IPR036052">
    <property type="entry name" value="TrpB-like_PALP_sf"/>
</dbReference>
<dbReference type="GO" id="GO:0006567">
    <property type="term" value="P:L-threonine catabolic process"/>
    <property type="evidence" value="ECO:0007669"/>
    <property type="project" value="TreeGrafter"/>
</dbReference>
<dbReference type="SUPFAM" id="SSF53686">
    <property type="entry name" value="Tryptophan synthase beta subunit-like PLP-dependent enzymes"/>
    <property type="match status" value="1"/>
</dbReference>
<comment type="catalytic activity">
    <reaction evidence="1">
        <text>L-threonine = 2-oxobutanoate + NH4(+)</text>
        <dbReference type="Rhea" id="RHEA:22108"/>
        <dbReference type="ChEBI" id="CHEBI:16763"/>
        <dbReference type="ChEBI" id="CHEBI:28938"/>
        <dbReference type="ChEBI" id="CHEBI:57926"/>
        <dbReference type="EC" id="4.3.1.19"/>
    </reaction>
</comment>
<dbReference type="RefSeq" id="WP_146811059.1">
    <property type="nucleotide sequence ID" value="NZ_BJXX01000137.1"/>
</dbReference>
<dbReference type="InterPro" id="IPR050147">
    <property type="entry name" value="Ser/Thr_Dehydratase"/>
</dbReference>
<comment type="function">
    <text evidence="7">Catalyzes the anaerobic formation of alpha-ketobutyrate and ammonia from threonine in a two-step reaction. The first step involved a dehydration of threonine and a production of enamine intermediates (aminocrotonate), which tautomerizes to its imine form (iminobutyrate). Both intermediates are unstable and short-lived. The second step is the nonenzymatic hydrolysis of the enamine/imine intermediates to form 2-ketobutyrate and free ammonia. In the low water environment of the cell, the second step is accelerated by RidA.</text>
</comment>
<dbReference type="CDD" id="cd01562">
    <property type="entry name" value="Thr-dehyd"/>
    <property type="match status" value="1"/>
</dbReference>
<dbReference type="OrthoDB" id="9811476at2"/>
<evidence type="ECO:0000256" key="2">
    <source>
        <dbReference type="ARBA" id="ARBA00001933"/>
    </source>
</evidence>
<evidence type="ECO:0000313" key="10">
    <source>
        <dbReference type="EMBL" id="GEN35530.1"/>
    </source>
</evidence>
<evidence type="ECO:0000256" key="7">
    <source>
        <dbReference type="ARBA" id="ARBA00025527"/>
    </source>
</evidence>
<comment type="caution">
    <text evidence="10">The sequence shown here is derived from an EMBL/GenBank/DDBJ whole genome shotgun (WGS) entry which is preliminary data.</text>
</comment>
<organism evidence="10 11">
    <name type="scientific">Aneurinibacillus danicus</name>
    <dbReference type="NCBI Taxonomy" id="267746"/>
    <lineage>
        <taxon>Bacteria</taxon>
        <taxon>Bacillati</taxon>
        <taxon>Bacillota</taxon>
        <taxon>Bacilli</taxon>
        <taxon>Bacillales</taxon>
        <taxon>Paenibacillaceae</taxon>
        <taxon>Aneurinibacillus group</taxon>
        <taxon>Aneurinibacillus</taxon>
    </lineage>
</organism>
<keyword evidence="6" id="KW-0456">Lyase</keyword>
<proteinExistence type="inferred from homology"/>
<name>A0A511V9E8_9BACL</name>
<dbReference type="GO" id="GO:0030170">
    <property type="term" value="F:pyridoxal phosphate binding"/>
    <property type="evidence" value="ECO:0007669"/>
    <property type="project" value="InterPro"/>
</dbReference>
<dbReference type="InterPro" id="IPR001926">
    <property type="entry name" value="TrpB-like_PALP"/>
</dbReference>
<accession>A0A511V9E8</accession>
<keyword evidence="11" id="KW-1185">Reference proteome</keyword>
<feature type="domain" description="Tryptophan synthase beta chain-like PALP" evidence="9">
    <location>
        <begin position="16"/>
        <end position="304"/>
    </location>
</feature>
<dbReference type="Gene3D" id="3.40.50.1100">
    <property type="match status" value="2"/>
</dbReference>
<protein>
    <recommendedName>
        <fullName evidence="4">threonine ammonia-lyase</fullName>
        <ecNumber evidence="4">4.3.1.19</ecNumber>
    </recommendedName>
    <alternativeName>
        <fullName evidence="8">Threonine deaminase</fullName>
    </alternativeName>
</protein>
<evidence type="ECO:0000313" key="11">
    <source>
        <dbReference type="Proteomes" id="UP000321157"/>
    </source>
</evidence>
<evidence type="ECO:0000256" key="3">
    <source>
        <dbReference type="ARBA" id="ARBA00010869"/>
    </source>
</evidence>
<sequence length="320" mass="34386">MELFISDIIQAKNRIKNHIIETPLVFSDSLYERLSSNVYFKLENLQKTGSFKARGALSKISTLTNQEKSKGVITASSGNHAQAVSYAASLFDTSALVVVPENTAQAKISGIQRFGGEIVQYGATYDEAEKHAEQLAKETGRTFIHAFNDVITMAGQGTIGLEAMLEKPDFDVILVPVGGGGLLNGIATAAKAMNPDVQVIGVQSEASPAWHESFMAGRMVDVTYQASIADGIYGGIHEAPLQLAFSRVDGSILVSEESIAYAMKWMAINHRYIIEGSSAVTIAALLQNQVPDIANKNVLCIITGGNVDSSLFMKVMNAHE</sequence>
<dbReference type="GO" id="GO:0003941">
    <property type="term" value="F:L-serine ammonia-lyase activity"/>
    <property type="evidence" value="ECO:0007669"/>
    <property type="project" value="TreeGrafter"/>
</dbReference>
<comment type="cofactor">
    <cofactor evidence="2">
        <name>pyridoxal 5'-phosphate</name>
        <dbReference type="ChEBI" id="CHEBI:597326"/>
    </cofactor>
</comment>